<reference evidence="1 2" key="2">
    <citation type="submission" date="2013-09" db="EMBL/GenBank/DDBJ databases">
        <title>Whole genome comparison of six Crocosphaera watsonii strains with differing phenotypes.</title>
        <authorList>
            <person name="Bench S.R."/>
            <person name="Heller P."/>
            <person name="Frank I."/>
            <person name="Arciniega M."/>
            <person name="Shilova I.N."/>
            <person name="Zehr J.P."/>
        </authorList>
    </citation>
    <scope>NUCLEOTIDE SEQUENCE [LARGE SCALE GENOMIC DNA]</scope>
    <source>
        <strain evidence="1 2">WH 0401</strain>
    </source>
</reference>
<protein>
    <recommendedName>
        <fullName evidence="3">Restriction endonuclease domain-containing protein</fullName>
    </recommendedName>
</protein>
<evidence type="ECO:0000313" key="1">
    <source>
        <dbReference type="EMBL" id="CCQ60609.1"/>
    </source>
</evidence>
<reference evidence="1 2" key="1">
    <citation type="submission" date="2013-01" db="EMBL/GenBank/DDBJ databases">
        <authorList>
            <person name="Bench S."/>
        </authorList>
    </citation>
    <scope>NUCLEOTIDE SEQUENCE [LARGE SCALE GENOMIC DNA]</scope>
    <source>
        <strain evidence="1 2">WH 0401</strain>
    </source>
</reference>
<proteinExistence type="predicted"/>
<gene>
    <name evidence="1" type="ORF">CWATWH0401_44</name>
</gene>
<comment type="caution">
    <text evidence="1">The sequence shown here is derived from an EMBL/GenBank/DDBJ whole genome shotgun (WGS) entry which is preliminary data.</text>
</comment>
<organism evidence="1 2">
    <name type="scientific">Crocosphaera watsonii WH 0401</name>
    <dbReference type="NCBI Taxonomy" id="555881"/>
    <lineage>
        <taxon>Bacteria</taxon>
        <taxon>Bacillati</taxon>
        <taxon>Cyanobacteriota</taxon>
        <taxon>Cyanophyceae</taxon>
        <taxon>Oscillatoriophycideae</taxon>
        <taxon>Chroococcales</taxon>
        <taxon>Aphanothecaceae</taxon>
        <taxon>Crocosphaera</taxon>
    </lineage>
</organism>
<dbReference type="AlphaFoldDB" id="T2J6G0"/>
<sequence length="76" mass="9150">MPIYARLGVPEIWCSDSGKLKIYQLEKETYIETEKSFIFPALNIKEIPRLIESYRELGRRTFRKAVREWVKEQIMI</sequence>
<evidence type="ECO:0008006" key="3">
    <source>
        <dbReference type="Google" id="ProtNLM"/>
    </source>
</evidence>
<dbReference type="EMBL" id="CAQM01000171">
    <property type="protein sequence ID" value="CCQ60609.1"/>
    <property type="molecule type" value="Genomic_DNA"/>
</dbReference>
<evidence type="ECO:0000313" key="2">
    <source>
        <dbReference type="Proteomes" id="UP000018198"/>
    </source>
</evidence>
<dbReference type="Proteomes" id="UP000018198">
    <property type="component" value="Unassembled WGS sequence"/>
</dbReference>
<dbReference type="PANTHER" id="PTHR47152">
    <property type="entry name" value="SLR2084 PROTEIN-RELATED"/>
    <property type="match status" value="1"/>
</dbReference>
<accession>T2J6G0</accession>
<name>T2J6G0_CROWT</name>